<feature type="region of interest" description="Disordered" evidence="1">
    <location>
        <begin position="159"/>
        <end position="178"/>
    </location>
</feature>
<evidence type="ECO:0000313" key="3">
    <source>
        <dbReference type="Proteomes" id="UP000031036"/>
    </source>
</evidence>
<dbReference type="AlphaFoldDB" id="A0A0B2V1E7"/>
<organism evidence="2 3">
    <name type="scientific">Toxocara canis</name>
    <name type="common">Canine roundworm</name>
    <dbReference type="NCBI Taxonomy" id="6265"/>
    <lineage>
        <taxon>Eukaryota</taxon>
        <taxon>Metazoa</taxon>
        <taxon>Ecdysozoa</taxon>
        <taxon>Nematoda</taxon>
        <taxon>Chromadorea</taxon>
        <taxon>Rhabditida</taxon>
        <taxon>Spirurina</taxon>
        <taxon>Ascaridomorpha</taxon>
        <taxon>Ascaridoidea</taxon>
        <taxon>Toxocaridae</taxon>
        <taxon>Toxocara</taxon>
    </lineage>
</organism>
<comment type="caution">
    <text evidence="2">The sequence shown here is derived from an EMBL/GenBank/DDBJ whole genome shotgun (WGS) entry which is preliminary data.</text>
</comment>
<dbReference type="Proteomes" id="UP000031036">
    <property type="component" value="Unassembled WGS sequence"/>
</dbReference>
<dbReference type="EMBL" id="JPKZ01002813">
    <property type="protein sequence ID" value="KHN74855.1"/>
    <property type="molecule type" value="Genomic_DNA"/>
</dbReference>
<feature type="region of interest" description="Disordered" evidence="1">
    <location>
        <begin position="65"/>
        <end position="84"/>
    </location>
</feature>
<proteinExistence type="predicted"/>
<feature type="compositionally biased region" description="Polar residues" evidence="1">
    <location>
        <begin position="69"/>
        <end position="80"/>
    </location>
</feature>
<gene>
    <name evidence="2" type="ORF">Tcan_15489</name>
</gene>
<protein>
    <submittedName>
        <fullName evidence="2">Uncharacterized protein</fullName>
    </submittedName>
</protein>
<feature type="compositionally biased region" description="Basic and acidic residues" evidence="1">
    <location>
        <begin position="23"/>
        <end position="34"/>
    </location>
</feature>
<keyword evidence="3" id="KW-1185">Reference proteome</keyword>
<name>A0A0B2V1E7_TOXCA</name>
<reference evidence="2 3" key="1">
    <citation type="submission" date="2014-11" db="EMBL/GenBank/DDBJ databases">
        <title>Genetic blueprint of the zoonotic pathogen Toxocara canis.</title>
        <authorList>
            <person name="Zhu X.-Q."/>
            <person name="Korhonen P.K."/>
            <person name="Cai H."/>
            <person name="Young N.D."/>
            <person name="Nejsum P."/>
            <person name="von Samson-Himmelstjerna G."/>
            <person name="Boag P.R."/>
            <person name="Tan P."/>
            <person name="Li Q."/>
            <person name="Min J."/>
            <person name="Yang Y."/>
            <person name="Wang X."/>
            <person name="Fang X."/>
            <person name="Hall R.S."/>
            <person name="Hofmann A."/>
            <person name="Sternberg P.W."/>
            <person name="Jex A.R."/>
            <person name="Gasser R.B."/>
        </authorList>
    </citation>
    <scope>NUCLEOTIDE SEQUENCE [LARGE SCALE GENOMIC DNA]</scope>
    <source>
        <strain evidence="2">PN_DK_2014</strain>
    </source>
</reference>
<feature type="region of interest" description="Disordered" evidence="1">
    <location>
        <begin position="1"/>
        <end position="56"/>
    </location>
</feature>
<evidence type="ECO:0000313" key="2">
    <source>
        <dbReference type="EMBL" id="KHN74855.1"/>
    </source>
</evidence>
<feature type="compositionally biased region" description="Acidic residues" evidence="1">
    <location>
        <begin position="1"/>
        <end position="10"/>
    </location>
</feature>
<accession>A0A0B2V1E7</accession>
<feature type="non-terminal residue" evidence="2">
    <location>
        <position position="1"/>
    </location>
</feature>
<sequence length="214" mass="23399">KDEDCEEDYTNGDKRKPKKKRTLKEVDDGKGERVSKHRKRCHGKLNAANDGELASKKPELTIKVPFGRSGNQTSSCTSRSLPAIPLARTERTDGMDQDTSQHSACVPKMPQAAGARIVPNSPEDDERNVGVSASIVIPVSQEDNLNHARNGGFHKCATSSSAIERKSMPPKTPTKKSITLFSDPANFGNMPRGWIESLPGLADNHDSGESWHKQ</sequence>
<evidence type="ECO:0000256" key="1">
    <source>
        <dbReference type="SAM" id="MobiDB-lite"/>
    </source>
</evidence>